<dbReference type="OMA" id="HCRLAQS"/>
<evidence type="ECO:0000313" key="9">
    <source>
        <dbReference type="Proteomes" id="UP000054771"/>
    </source>
</evidence>
<evidence type="ECO:0000256" key="5">
    <source>
        <dbReference type="ARBA" id="ARBA00048108"/>
    </source>
</evidence>
<dbReference type="Pfam" id="PF01042">
    <property type="entry name" value="Ribonuc_L-PSP"/>
    <property type="match status" value="1"/>
</dbReference>
<organism evidence="8 9">
    <name type="scientific">Aspergillus calidoustus</name>
    <dbReference type="NCBI Taxonomy" id="454130"/>
    <lineage>
        <taxon>Eukaryota</taxon>
        <taxon>Fungi</taxon>
        <taxon>Dikarya</taxon>
        <taxon>Ascomycota</taxon>
        <taxon>Pezizomycotina</taxon>
        <taxon>Eurotiomycetes</taxon>
        <taxon>Eurotiomycetidae</taxon>
        <taxon>Eurotiales</taxon>
        <taxon>Aspergillaceae</taxon>
        <taxon>Aspergillus</taxon>
        <taxon>Aspergillus subgen. Nidulantes</taxon>
    </lineage>
</organism>
<dbReference type="CDD" id="cd06156">
    <property type="entry name" value="eu_AANH_C_2"/>
    <property type="match status" value="1"/>
</dbReference>
<dbReference type="SUPFAM" id="SSF55298">
    <property type="entry name" value="YjgF-like"/>
    <property type="match status" value="2"/>
</dbReference>
<dbReference type="GO" id="GO:0017183">
    <property type="term" value="P:protein histidyl modification to diphthamide"/>
    <property type="evidence" value="ECO:0007669"/>
    <property type="project" value="TreeGrafter"/>
</dbReference>
<evidence type="ECO:0000313" key="8">
    <source>
        <dbReference type="EMBL" id="CEL08574.1"/>
    </source>
</evidence>
<accession>A0A0U5GD66</accession>
<dbReference type="Pfam" id="PF01902">
    <property type="entry name" value="Diphthami_syn_2"/>
    <property type="match status" value="1"/>
</dbReference>
<dbReference type="Gene3D" id="3.90.1490.10">
    <property type="entry name" value="putative n-type atp pyrophosphatase, domain 2"/>
    <property type="match status" value="1"/>
</dbReference>
<dbReference type="InterPro" id="IPR006175">
    <property type="entry name" value="YjgF/YER057c/UK114"/>
</dbReference>
<evidence type="ECO:0000256" key="1">
    <source>
        <dbReference type="ARBA" id="ARBA00012089"/>
    </source>
</evidence>
<dbReference type="Proteomes" id="UP000054771">
    <property type="component" value="Unassembled WGS sequence"/>
</dbReference>
<dbReference type="InterPro" id="IPR014729">
    <property type="entry name" value="Rossmann-like_a/b/a_fold"/>
</dbReference>
<feature type="region of interest" description="Disordered" evidence="6">
    <location>
        <begin position="39"/>
        <end position="73"/>
    </location>
</feature>
<dbReference type="CDD" id="cd06155">
    <property type="entry name" value="eu_AANH_C_1"/>
    <property type="match status" value="1"/>
</dbReference>
<evidence type="ECO:0000259" key="7">
    <source>
        <dbReference type="Pfam" id="PF01902"/>
    </source>
</evidence>
<dbReference type="InterPro" id="IPR002761">
    <property type="entry name" value="Diphthami_syn_dom"/>
</dbReference>
<evidence type="ECO:0000256" key="6">
    <source>
        <dbReference type="SAM" id="MobiDB-lite"/>
    </source>
</evidence>
<keyword evidence="9" id="KW-1185">Reference proteome</keyword>
<sequence length="798" mass="85644">MPPPPSHGLNVIALISGGKDSLYSILHCIRNGHKVVALANLHPPPPPNTSSSTTQNDNVEESKSTGESGVQEGADDIDSFMYQTIGWGVIPLYEEALGIPLYRQAIVGGAVDTGRVYGDATTATEEKVEGGGGGGDGGRDSPDETESLIPLLHRVMAAHPEANAVCAGAILSTYQRTRIEDVAGRLGLTPLAWLWQYPFLPRPMERISGIPGGAETEAGLLEDMSAVGCSARIVKVASGALDESVLWGDVAGGAGAEGARLRGKLVKGMRRFAADGEDIRGAVLGEGGEYETLAVDGPGFLWKGRIEIAEGGREVRVGEGGVAYLRLSGAKVVPKEQQQGDEFTPETVRRPALFDRGFESALEGLWDGIEEEDEVGQTETPAWMALNCVQSVNGGIWTVANITAPEAGPGAGEQMAAIAKKIHAILDNSSQDGAGPRTTADIVFTTVLLRSMGDFPLMNSIYVGLFKKPNPPARATVACGEILPKGVNVMLSMVVDLGPRARRYGLHVQSRSYWAPANIGPYSQAMSIPLQGTERAVYIAGQIPLEPASMELAECPQQNGQPLWAQTYCLRAVLSLQHMWRIGTAMDVNWWLGAVAFFTGRDHTKARARAAWKLWEKMHDSTEEAEQEDEATLDIWDIKYGRRGHEQAKPVASHRIPDLDLVADGSDSRVPGFLAVQVHELPRNSDIEWQGLGYRCEGVKVSRTEAEYGRTTNVTTNENQVYSFIEVDGGASSSDLKSRIQRVLEACTVSSNSCHCVIYSSQPLPQDGFPGQVVPCKSVWGAEGRKLAAGAIVQRQAC</sequence>
<dbReference type="AlphaFoldDB" id="A0A0U5GD66"/>
<proteinExistence type="predicted"/>
<dbReference type="InterPro" id="IPR030662">
    <property type="entry name" value="DPH6/MJ0570"/>
</dbReference>
<evidence type="ECO:0000256" key="3">
    <source>
        <dbReference type="ARBA" id="ARBA00029814"/>
    </source>
</evidence>
<dbReference type="GO" id="GO:0017178">
    <property type="term" value="F:diphthine-ammonia ligase activity"/>
    <property type="evidence" value="ECO:0007669"/>
    <property type="project" value="UniProtKB-EC"/>
</dbReference>
<dbReference type="EC" id="6.3.1.14" evidence="1"/>
<dbReference type="EMBL" id="CDMC01000011">
    <property type="protein sequence ID" value="CEL08574.1"/>
    <property type="molecule type" value="Genomic_DNA"/>
</dbReference>
<dbReference type="STRING" id="454130.A0A0U5GD66"/>
<evidence type="ECO:0000256" key="4">
    <source>
        <dbReference type="ARBA" id="ARBA00031552"/>
    </source>
</evidence>
<dbReference type="OrthoDB" id="686384at2759"/>
<dbReference type="FunFam" id="3.30.1330.40:FF:000028">
    <property type="entry name" value="ATP binding L-PSP endoribonuclease family protein"/>
    <property type="match status" value="1"/>
</dbReference>
<reference evidence="9" key="1">
    <citation type="journal article" date="2016" name="Genome Announc.">
        <title>Draft genome sequences of fungus Aspergillus calidoustus.</title>
        <authorList>
            <person name="Horn F."/>
            <person name="Linde J."/>
            <person name="Mattern D.J."/>
            <person name="Walther G."/>
            <person name="Guthke R."/>
            <person name="Scherlach K."/>
            <person name="Martin K."/>
            <person name="Brakhage A.A."/>
            <person name="Petzke L."/>
            <person name="Valiante V."/>
        </authorList>
    </citation>
    <scope>NUCLEOTIDE SEQUENCE [LARGE SCALE GENOMIC DNA]</scope>
    <source>
        <strain evidence="9">SF006504</strain>
    </source>
</reference>
<dbReference type="Gene3D" id="3.30.1330.40">
    <property type="entry name" value="RutC-like"/>
    <property type="match status" value="2"/>
</dbReference>
<dbReference type="InterPro" id="IPR035959">
    <property type="entry name" value="RutC-like_sf"/>
</dbReference>
<gene>
    <name evidence="8" type="ORF">ASPCAL11723</name>
</gene>
<dbReference type="PANTHER" id="PTHR12196:SF2">
    <property type="entry name" value="DIPHTHINE--AMMONIA LIGASE"/>
    <property type="match status" value="1"/>
</dbReference>
<feature type="domain" description="Diphthamide synthase" evidence="7">
    <location>
        <begin position="143"/>
        <end position="196"/>
    </location>
</feature>
<feature type="region of interest" description="Disordered" evidence="6">
    <location>
        <begin position="122"/>
        <end position="145"/>
    </location>
</feature>
<protein>
    <recommendedName>
        <fullName evidence="2">Diphthine--ammonia ligase</fullName>
        <ecNumber evidence="1">6.3.1.14</ecNumber>
    </recommendedName>
    <alternativeName>
        <fullName evidence="3">Diphthamide synthase</fullName>
    </alternativeName>
    <alternativeName>
        <fullName evidence="4">Diphthamide synthetase</fullName>
    </alternativeName>
</protein>
<dbReference type="CDD" id="cd01994">
    <property type="entry name" value="AANH_PF0828-like"/>
    <property type="match status" value="1"/>
</dbReference>
<dbReference type="SUPFAM" id="SSF52402">
    <property type="entry name" value="Adenine nucleotide alpha hydrolases-like"/>
    <property type="match status" value="1"/>
</dbReference>
<dbReference type="PANTHER" id="PTHR12196">
    <property type="entry name" value="DOMAIN OF UNKNOWN FUNCTION 71 DUF71 -CONTAINING PROTEIN"/>
    <property type="match status" value="1"/>
</dbReference>
<evidence type="ECO:0000256" key="2">
    <source>
        <dbReference type="ARBA" id="ARBA00018426"/>
    </source>
</evidence>
<dbReference type="FunFam" id="3.90.1490.10:FF:000004">
    <property type="entry name" value="ATP binding L-PSP endoribonuclease family protein"/>
    <property type="match status" value="1"/>
</dbReference>
<comment type="catalytic activity">
    <reaction evidence="5">
        <text>diphthine-[translation elongation factor 2] + NH4(+) + ATP = diphthamide-[translation elongation factor 2] + AMP + diphosphate + H(+)</text>
        <dbReference type="Rhea" id="RHEA:19753"/>
        <dbReference type="Rhea" id="RHEA-COMP:10172"/>
        <dbReference type="Rhea" id="RHEA-COMP:10174"/>
        <dbReference type="ChEBI" id="CHEBI:15378"/>
        <dbReference type="ChEBI" id="CHEBI:16692"/>
        <dbReference type="ChEBI" id="CHEBI:28938"/>
        <dbReference type="ChEBI" id="CHEBI:30616"/>
        <dbReference type="ChEBI" id="CHEBI:33019"/>
        <dbReference type="ChEBI" id="CHEBI:82696"/>
        <dbReference type="ChEBI" id="CHEBI:456215"/>
        <dbReference type="EC" id="6.3.1.14"/>
    </reaction>
</comment>
<dbReference type="Gene3D" id="3.40.50.620">
    <property type="entry name" value="HUPs"/>
    <property type="match status" value="1"/>
</dbReference>
<name>A0A0U5GD66_ASPCI</name>